<comment type="caution">
    <text evidence="1">The sequence shown here is derived from an EMBL/GenBank/DDBJ whole genome shotgun (WGS) entry which is preliminary data.</text>
</comment>
<dbReference type="Proteomes" id="UP000291591">
    <property type="component" value="Unassembled WGS sequence"/>
</dbReference>
<evidence type="ECO:0000313" key="1">
    <source>
        <dbReference type="EMBL" id="RZT88786.1"/>
    </source>
</evidence>
<dbReference type="OrthoDB" id="6307929at2"/>
<protein>
    <submittedName>
        <fullName evidence="1">Uncharacterized protein</fullName>
    </submittedName>
</protein>
<keyword evidence="2" id="KW-1185">Reference proteome</keyword>
<evidence type="ECO:0000313" key="2">
    <source>
        <dbReference type="Proteomes" id="UP000291591"/>
    </source>
</evidence>
<name>A0A4Q7V328_PSEST</name>
<organism evidence="1 2">
    <name type="scientific">Pseudonocardia sediminis</name>
    <dbReference type="NCBI Taxonomy" id="1397368"/>
    <lineage>
        <taxon>Bacteria</taxon>
        <taxon>Bacillati</taxon>
        <taxon>Actinomycetota</taxon>
        <taxon>Actinomycetes</taxon>
        <taxon>Pseudonocardiales</taxon>
        <taxon>Pseudonocardiaceae</taxon>
        <taxon>Pseudonocardia</taxon>
    </lineage>
</organism>
<dbReference type="RefSeq" id="WP_130292832.1">
    <property type="nucleotide sequence ID" value="NZ_SHKL01000001.1"/>
</dbReference>
<sequence>MTQCIGPLPGWVVPAEQQVRDCWWNAHQVATVAAEDSALGVFVALDWVLRPAERQTPVTVRSVPPSWQFVRGESWAALSVAAGRPEPTGRDWRRLGALQGPTRATHRVQCCGVWQGLSWLLGVRAEPPIGIPDRDESGAVVPGSEVYCLPVDRSRPALLAAKRSREERELDESVRHWEHIRTLADREKPAV</sequence>
<accession>A0A4Q7V328</accession>
<gene>
    <name evidence="1" type="ORF">EV383_5733</name>
</gene>
<reference evidence="1 2" key="1">
    <citation type="submission" date="2019-02" db="EMBL/GenBank/DDBJ databases">
        <title>Sequencing the genomes of 1000 actinobacteria strains.</title>
        <authorList>
            <person name="Klenk H.-P."/>
        </authorList>
    </citation>
    <scope>NUCLEOTIDE SEQUENCE [LARGE SCALE GENOMIC DNA]</scope>
    <source>
        <strain evidence="1 2">DSM 45779</strain>
    </source>
</reference>
<proteinExistence type="predicted"/>
<dbReference type="AlphaFoldDB" id="A0A4Q7V328"/>
<dbReference type="EMBL" id="SHKL01000001">
    <property type="protein sequence ID" value="RZT88786.1"/>
    <property type="molecule type" value="Genomic_DNA"/>
</dbReference>